<feature type="compositionally biased region" description="Basic and acidic residues" evidence="2">
    <location>
        <begin position="518"/>
        <end position="532"/>
    </location>
</feature>
<dbReference type="AlphaFoldDB" id="A0A0C9QJT2"/>
<feature type="compositionally biased region" description="Low complexity" evidence="2">
    <location>
        <begin position="547"/>
        <end position="565"/>
    </location>
</feature>
<feature type="domain" description="Rho-GAP" evidence="3">
    <location>
        <begin position="235"/>
        <end position="421"/>
    </location>
</feature>
<dbReference type="SUPFAM" id="SSF48350">
    <property type="entry name" value="GTPase activation domain, GAP"/>
    <property type="match status" value="1"/>
</dbReference>
<feature type="region of interest" description="Disordered" evidence="2">
    <location>
        <begin position="518"/>
        <end position="597"/>
    </location>
</feature>
<feature type="compositionally biased region" description="Basic and acidic residues" evidence="2">
    <location>
        <begin position="685"/>
        <end position="696"/>
    </location>
</feature>
<protein>
    <submittedName>
        <fullName evidence="4">Arhgap21_2 protein</fullName>
    </submittedName>
</protein>
<feature type="region of interest" description="Disordered" evidence="2">
    <location>
        <begin position="465"/>
        <end position="504"/>
    </location>
</feature>
<sequence length="742" mass="82749">MERYSEVDSEGMLGADSSSYSCIPLHFSTHGLFGRRLRRWSSTGSWSPSATSDGDAGQNVDVRCSLVDVADDYTKRKHVLRVANPTAEVLLQTEDAASMALWLRALHKHAAAEKPSDANTSTSKQQAVPQTPGPTTPSAGQGGQRLSPLPSHKGIRKLTSFRNRSPTGQSPVNKTRKPSQTVDPLPSPKSKTWKGRVAKQLRRMHGQAGSPSSPTAQLPPEGATFKVPLELCPVSSFSEFVPLIVEMCTSIVEARGLEVIGIYRVPGNTAAISQLTESVNKGFESINLQDPRWSDVNVISSLLKSFFRQLPDSLLTADLYPMFIDADKIEDPQRRMTTIRKLLRDLPEHHFETLKYLMFHLKRVVEHSEINKMEAKNLAIVFGPTLVRASGSRDNMVTMVTDMSHQCRIVESLLNNVDWFFCEEDLDDLSRLSVNLSLPADGSEVEASNNHSLLLNNIQKVEANRKIQRRRKGHEEHESEEHEEEKTKTKSEPEPLVRQSMALNERQCSVSEIVMMHETKSQSNHTPDRQDRNNLVNSANSSPLNGTISSRSQQQFSTTSSSLDSPRLPEVSSGSLDTVSTISNASNETKQSGNDEVIRTYAGLSATTQERIRRFEQETKAMLQRDQYRHRKEAEKREGDRRRIEMEWQLAKREMENDDILDGMVESTVSSPYLADRLANLSDRLAERSGDSDRGRSKSSTRLTPMSIAVQQQPSANQKAHASSQLSSIIGEKINNGVVKKI</sequence>
<dbReference type="Pfam" id="PF00620">
    <property type="entry name" value="RhoGAP"/>
    <property type="match status" value="1"/>
</dbReference>
<feature type="compositionally biased region" description="Polar residues" evidence="2">
    <location>
        <begin position="572"/>
        <end position="594"/>
    </location>
</feature>
<dbReference type="FunFam" id="1.10.555.10:FF:000014">
    <property type="entry name" value="Rho GTPase activating protein 21"/>
    <property type="match status" value="1"/>
</dbReference>
<keyword evidence="1" id="KW-0343">GTPase activation</keyword>
<gene>
    <name evidence="4" type="primary">arhgap21_2</name>
    <name evidence="4" type="ORF">g.52648</name>
</gene>
<evidence type="ECO:0000256" key="2">
    <source>
        <dbReference type="SAM" id="MobiDB-lite"/>
    </source>
</evidence>
<feature type="compositionally biased region" description="Basic residues" evidence="2">
    <location>
        <begin position="191"/>
        <end position="205"/>
    </location>
</feature>
<feature type="compositionally biased region" description="Basic and acidic residues" evidence="2">
    <location>
        <begin position="473"/>
        <end position="495"/>
    </location>
</feature>
<dbReference type="PANTHER" id="PTHR23175:SF23">
    <property type="entry name" value="PDZ DOMAIN-CONTAINING PROTEIN"/>
    <property type="match status" value="1"/>
</dbReference>
<dbReference type="Gene3D" id="2.30.29.30">
    <property type="entry name" value="Pleckstrin-homology domain (PH domain)/Phosphotyrosine-binding domain (PTB)"/>
    <property type="match status" value="1"/>
</dbReference>
<dbReference type="SUPFAM" id="SSF50729">
    <property type="entry name" value="PH domain-like"/>
    <property type="match status" value="1"/>
</dbReference>
<evidence type="ECO:0000259" key="3">
    <source>
        <dbReference type="PROSITE" id="PS50238"/>
    </source>
</evidence>
<feature type="compositionally biased region" description="Polar residues" evidence="2">
    <location>
        <begin position="160"/>
        <end position="182"/>
    </location>
</feature>
<dbReference type="GO" id="GO:0007165">
    <property type="term" value="P:signal transduction"/>
    <property type="evidence" value="ECO:0007669"/>
    <property type="project" value="InterPro"/>
</dbReference>
<proteinExistence type="predicted"/>
<dbReference type="PROSITE" id="PS50238">
    <property type="entry name" value="RHOGAP"/>
    <property type="match status" value="1"/>
</dbReference>
<feature type="compositionally biased region" description="Polar residues" evidence="2">
    <location>
        <begin position="117"/>
        <end position="129"/>
    </location>
</feature>
<accession>A0A0C9QJT2</accession>
<feature type="region of interest" description="Disordered" evidence="2">
    <location>
        <begin position="685"/>
        <end position="725"/>
    </location>
</feature>
<feature type="compositionally biased region" description="Polar residues" evidence="2">
    <location>
        <begin position="709"/>
        <end position="725"/>
    </location>
</feature>
<dbReference type="SMART" id="SM00324">
    <property type="entry name" value="RhoGAP"/>
    <property type="match status" value="1"/>
</dbReference>
<dbReference type="InterPro" id="IPR011993">
    <property type="entry name" value="PH-like_dom_sf"/>
</dbReference>
<evidence type="ECO:0000313" key="4">
    <source>
        <dbReference type="EMBL" id="JAG84835.1"/>
    </source>
</evidence>
<dbReference type="EMBL" id="GBYB01015068">
    <property type="protein sequence ID" value="JAG84835.1"/>
    <property type="molecule type" value="Transcribed_RNA"/>
</dbReference>
<reference evidence="4" key="1">
    <citation type="submission" date="2015-01" db="EMBL/GenBank/DDBJ databases">
        <title>Transcriptome Assembly of Fopius arisanus.</title>
        <authorList>
            <person name="Geib S."/>
        </authorList>
    </citation>
    <scope>NUCLEOTIDE SEQUENCE</scope>
</reference>
<dbReference type="Gene3D" id="1.10.555.10">
    <property type="entry name" value="Rho GTPase activation protein"/>
    <property type="match status" value="1"/>
</dbReference>
<dbReference type="PANTHER" id="PTHR23175">
    <property type="entry name" value="PDZ DOMAIN-CONTAINING PROTEIN"/>
    <property type="match status" value="1"/>
</dbReference>
<feature type="compositionally biased region" description="Polar residues" evidence="2">
    <location>
        <begin position="533"/>
        <end position="546"/>
    </location>
</feature>
<dbReference type="GO" id="GO:0005096">
    <property type="term" value="F:GTPase activator activity"/>
    <property type="evidence" value="ECO:0007669"/>
    <property type="project" value="UniProtKB-KW"/>
</dbReference>
<dbReference type="InterPro" id="IPR000198">
    <property type="entry name" value="RhoGAP_dom"/>
</dbReference>
<feature type="region of interest" description="Disordered" evidence="2">
    <location>
        <begin position="112"/>
        <end position="221"/>
    </location>
</feature>
<organism evidence="4">
    <name type="scientific">Fopius arisanus</name>
    <dbReference type="NCBI Taxonomy" id="64838"/>
    <lineage>
        <taxon>Eukaryota</taxon>
        <taxon>Metazoa</taxon>
        <taxon>Ecdysozoa</taxon>
        <taxon>Arthropoda</taxon>
        <taxon>Hexapoda</taxon>
        <taxon>Insecta</taxon>
        <taxon>Pterygota</taxon>
        <taxon>Neoptera</taxon>
        <taxon>Endopterygota</taxon>
        <taxon>Hymenoptera</taxon>
        <taxon>Apocrita</taxon>
        <taxon>Ichneumonoidea</taxon>
        <taxon>Braconidae</taxon>
        <taxon>Opiinae</taxon>
        <taxon>Fopius</taxon>
    </lineage>
</organism>
<dbReference type="InterPro" id="IPR008936">
    <property type="entry name" value="Rho_GTPase_activation_prot"/>
</dbReference>
<name>A0A0C9QJT2_9HYME</name>
<evidence type="ECO:0000256" key="1">
    <source>
        <dbReference type="ARBA" id="ARBA00022468"/>
    </source>
</evidence>